<protein>
    <recommendedName>
        <fullName evidence="4">Peptidase MA-like domain-containing protein</fullName>
    </recommendedName>
</protein>
<sequence>MKFWWLSLALVTGCTGPLAMLIKAQPVDSRFVIRSDGFIEPDVHRVEQALLATDDGLRRWGGLEKRVTVYVVSTHDGLEAAVHRRGFSWLRAWARYDDVIFQAPSTWNASEEALRQLVLHEVTHCLLFQRSASAEDWTKKKIPLWFREGMAIFTAGQQRLYPSFEDTKAWLAGNPDFDVFVDGEDLSEDYYQPVYGFALHAFTFLTQRFGEERIVKLMSVMRSGADFARAFEDAMGMPLERYEKDFLVFIKLRGFRNVGRRPSDEKLDLRKLIKPRALSPDEIDPRPEGDTPGDVRKPATPRP</sequence>
<gene>
    <name evidence="2" type="ORF">DI536_28705</name>
</gene>
<accession>A0A2W5SVS8</accession>
<proteinExistence type="predicted"/>
<name>A0A2W5SVS8_9BACT</name>
<evidence type="ECO:0000256" key="1">
    <source>
        <dbReference type="SAM" id="MobiDB-lite"/>
    </source>
</evidence>
<comment type="caution">
    <text evidence="2">The sequence shown here is derived from an EMBL/GenBank/DDBJ whole genome shotgun (WGS) entry which is preliminary data.</text>
</comment>
<evidence type="ECO:0008006" key="4">
    <source>
        <dbReference type="Google" id="ProtNLM"/>
    </source>
</evidence>
<dbReference type="EMBL" id="QFQP01000034">
    <property type="protein sequence ID" value="PZR07040.1"/>
    <property type="molecule type" value="Genomic_DNA"/>
</dbReference>
<dbReference type="Proteomes" id="UP000249061">
    <property type="component" value="Unassembled WGS sequence"/>
</dbReference>
<feature type="compositionally biased region" description="Basic and acidic residues" evidence="1">
    <location>
        <begin position="283"/>
        <end position="297"/>
    </location>
</feature>
<feature type="region of interest" description="Disordered" evidence="1">
    <location>
        <begin position="278"/>
        <end position="303"/>
    </location>
</feature>
<reference evidence="2 3" key="1">
    <citation type="submission" date="2017-08" db="EMBL/GenBank/DDBJ databases">
        <title>Infants hospitalized years apart are colonized by the same room-sourced microbial strains.</title>
        <authorList>
            <person name="Brooks B."/>
            <person name="Olm M.R."/>
            <person name="Firek B.A."/>
            <person name="Baker R."/>
            <person name="Thomas B.C."/>
            <person name="Morowitz M.J."/>
            <person name="Banfield J.F."/>
        </authorList>
    </citation>
    <scope>NUCLEOTIDE SEQUENCE [LARGE SCALE GENOMIC DNA]</scope>
    <source>
        <strain evidence="2">S2_003_000_R2_14</strain>
    </source>
</reference>
<dbReference type="AlphaFoldDB" id="A0A2W5SVS8"/>
<evidence type="ECO:0000313" key="2">
    <source>
        <dbReference type="EMBL" id="PZR07040.1"/>
    </source>
</evidence>
<evidence type="ECO:0000313" key="3">
    <source>
        <dbReference type="Proteomes" id="UP000249061"/>
    </source>
</evidence>
<organism evidence="2 3">
    <name type="scientific">Archangium gephyra</name>
    <dbReference type="NCBI Taxonomy" id="48"/>
    <lineage>
        <taxon>Bacteria</taxon>
        <taxon>Pseudomonadati</taxon>
        <taxon>Myxococcota</taxon>
        <taxon>Myxococcia</taxon>
        <taxon>Myxococcales</taxon>
        <taxon>Cystobacterineae</taxon>
        <taxon>Archangiaceae</taxon>
        <taxon>Archangium</taxon>
    </lineage>
</organism>